<keyword evidence="2" id="KW-1133">Transmembrane helix</keyword>
<evidence type="ECO:0000256" key="1">
    <source>
        <dbReference type="SAM" id="MobiDB-lite"/>
    </source>
</evidence>
<accession>A0A7G9S3T8</accession>
<feature type="region of interest" description="Disordered" evidence="1">
    <location>
        <begin position="1"/>
        <end position="69"/>
    </location>
</feature>
<feature type="compositionally biased region" description="Low complexity" evidence="1">
    <location>
        <begin position="25"/>
        <end position="34"/>
    </location>
</feature>
<feature type="transmembrane region" description="Helical" evidence="2">
    <location>
        <begin position="68"/>
        <end position="86"/>
    </location>
</feature>
<dbReference type="Proteomes" id="UP000515934">
    <property type="component" value="Chromosome"/>
</dbReference>
<dbReference type="KEGG" id="ldn:H9L06_09715"/>
<evidence type="ECO:0000256" key="2">
    <source>
        <dbReference type="SAM" id="Phobius"/>
    </source>
</evidence>
<evidence type="ECO:0000313" key="4">
    <source>
        <dbReference type="Proteomes" id="UP000515934"/>
    </source>
</evidence>
<reference evidence="3 4" key="1">
    <citation type="submission" date="2020-08" db="EMBL/GenBank/DDBJ databases">
        <title>Genome sequence of Leucobacter denitrificans KACC 14055T.</title>
        <authorList>
            <person name="Hyun D.-W."/>
            <person name="Bae J.-W."/>
        </authorList>
    </citation>
    <scope>NUCLEOTIDE SEQUENCE [LARGE SCALE GENOMIC DNA]</scope>
    <source>
        <strain evidence="3 4">KACC 14055</strain>
    </source>
</reference>
<feature type="transmembrane region" description="Helical" evidence="2">
    <location>
        <begin position="98"/>
        <end position="119"/>
    </location>
</feature>
<feature type="compositionally biased region" description="Low complexity" evidence="1">
    <location>
        <begin position="42"/>
        <end position="56"/>
    </location>
</feature>
<keyword evidence="2" id="KW-0812">Transmembrane</keyword>
<sequence>MNTEPLTPPEPEQYGEAPTPPAPPATEAANTVPTTPMPEQRAAAATDSTAAAPLAADSKRTTKPTPRTSPIVWGSLILVFCAYVFVRTEGWSVDTTTWLITTIIGVGALLLVVGIAVLLRNSRQNR</sequence>
<dbReference type="RefSeq" id="WP_187554983.1">
    <property type="nucleotide sequence ID" value="NZ_CP060716.1"/>
</dbReference>
<dbReference type="AlphaFoldDB" id="A0A7G9S3T8"/>
<organism evidence="3 4">
    <name type="scientific">Leucobacter denitrificans</name>
    <dbReference type="NCBI Taxonomy" id="683042"/>
    <lineage>
        <taxon>Bacteria</taxon>
        <taxon>Bacillati</taxon>
        <taxon>Actinomycetota</taxon>
        <taxon>Actinomycetes</taxon>
        <taxon>Micrococcales</taxon>
        <taxon>Microbacteriaceae</taxon>
        <taxon>Leucobacter</taxon>
    </lineage>
</organism>
<protein>
    <submittedName>
        <fullName evidence="3">Uncharacterized protein</fullName>
    </submittedName>
</protein>
<feature type="compositionally biased region" description="Pro residues" evidence="1">
    <location>
        <begin position="1"/>
        <end position="11"/>
    </location>
</feature>
<keyword evidence="4" id="KW-1185">Reference proteome</keyword>
<proteinExistence type="predicted"/>
<evidence type="ECO:0000313" key="3">
    <source>
        <dbReference type="EMBL" id="QNN62513.1"/>
    </source>
</evidence>
<name>A0A7G9S3T8_9MICO</name>
<keyword evidence="2" id="KW-0472">Membrane</keyword>
<gene>
    <name evidence="3" type="ORF">H9L06_09715</name>
</gene>
<dbReference type="EMBL" id="CP060716">
    <property type="protein sequence ID" value="QNN62513.1"/>
    <property type="molecule type" value="Genomic_DNA"/>
</dbReference>